<evidence type="ECO:0000313" key="2">
    <source>
        <dbReference type="Proteomes" id="UP001057402"/>
    </source>
</evidence>
<sequence length="527" mass="60381">MKKISKDLEVAKSLKECVMEAFRRQVNAESSAFMRLGLQLDDLVQHFDGIQKVLEDTVKEHVERERLLEEKSRRFLAEKQRSALLQEEIRRRGAELEILETRIKECAVECIRKAGLREEVRMKEEELGVVQKRVKDCEDDLVRSRLALDQCLCVLKDRRIEVESVSRLLEKCCQEYDQKNSEVEALSDRAAELEVITKDYVSKKDKLDSINAEIEMKVIELEAKEKQHAVFQNSINEQLAAFDVRKQEFESLKCSKKIIEGELEAKECESVKATQRLKELDKEIESKNDELASVQGSISELSESLEIKKGELATICCKIEKHNIELTKKQKELESIQVCTERRLADLLLKKKKAASIRKTIGECLDDLQKKKSELNCLNESLFRSTEEVEYRKSELEEIRQESREYQCELEQREKRLDFLQASLDEQCKSLEMNKRIFEEKVRNFERGQRQLQSKETLRKHSQEAGLMACSGNIVSRGQVEIDQSDNVPPGGSHIKAPAIGLVDATTVPSSSCSTLGHTGGPKSGCP</sequence>
<dbReference type="Proteomes" id="UP001057402">
    <property type="component" value="Chromosome 6"/>
</dbReference>
<dbReference type="EMBL" id="CM042885">
    <property type="protein sequence ID" value="KAI4364584.1"/>
    <property type="molecule type" value="Genomic_DNA"/>
</dbReference>
<gene>
    <name evidence="1" type="ORF">MLD38_020657</name>
</gene>
<protein>
    <submittedName>
        <fullName evidence="1">Uncharacterized protein</fullName>
    </submittedName>
</protein>
<organism evidence="1 2">
    <name type="scientific">Melastoma candidum</name>
    <dbReference type="NCBI Taxonomy" id="119954"/>
    <lineage>
        <taxon>Eukaryota</taxon>
        <taxon>Viridiplantae</taxon>
        <taxon>Streptophyta</taxon>
        <taxon>Embryophyta</taxon>
        <taxon>Tracheophyta</taxon>
        <taxon>Spermatophyta</taxon>
        <taxon>Magnoliopsida</taxon>
        <taxon>eudicotyledons</taxon>
        <taxon>Gunneridae</taxon>
        <taxon>Pentapetalae</taxon>
        <taxon>rosids</taxon>
        <taxon>malvids</taxon>
        <taxon>Myrtales</taxon>
        <taxon>Melastomataceae</taxon>
        <taxon>Melastomatoideae</taxon>
        <taxon>Melastomateae</taxon>
        <taxon>Melastoma</taxon>
    </lineage>
</organism>
<comment type="caution">
    <text evidence="1">The sequence shown here is derived from an EMBL/GenBank/DDBJ whole genome shotgun (WGS) entry which is preliminary data.</text>
</comment>
<evidence type="ECO:0000313" key="1">
    <source>
        <dbReference type="EMBL" id="KAI4364584.1"/>
    </source>
</evidence>
<reference evidence="2" key="1">
    <citation type="journal article" date="2023" name="Front. Plant Sci.">
        <title>Chromosomal-level genome assembly of Melastoma candidum provides insights into trichome evolution.</title>
        <authorList>
            <person name="Zhong Y."/>
            <person name="Wu W."/>
            <person name="Sun C."/>
            <person name="Zou P."/>
            <person name="Liu Y."/>
            <person name="Dai S."/>
            <person name="Zhou R."/>
        </authorList>
    </citation>
    <scope>NUCLEOTIDE SEQUENCE [LARGE SCALE GENOMIC DNA]</scope>
</reference>
<name>A0ACB9QEV1_9MYRT</name>
<proteinExistence type="predicted"/>
<accession>A0ACB9QEV1</accession>
<keyword evidence="2" id="KW-1185">Reference proteome</keyword>